<dbReference type="CDD" id="cd06853">
    <property type="entry name" value="GT_WecA_like"/>
    <property type="match status" value="1"/>
</dbReference>
<dbReference type="Proteomes" id="UP001166021">
    <property type="component" value="Unassembled WGS sequence"/>
</dbReference>
<accession>A0ABR7V467</accession>
<keyword evidence="5 7" id="KW-1133">Transmembrane helix</keyword>
<evidence type="ECO:0000256" key="3">
    <source>
        <dbReference type="ARBA" id="ARBA00022679"/>
    </source>
</evidence>
<dbReference type="Pfam" id="PF00953">
    <property type="entry name" value="Glycos_transf_4"/>
    <property type="match status" value="1"/>
</dbReference>
<feature type="transmembrane region" description="Helical" evidence="7">
    <location>
        <begin position="264"/>
        <end position="282"/>
    </location>
</feature>
<feature type="transmembrane region" description="Helical" evidence="7">
    <location>
        <begin position="303"/>
        <end position="328"/>
    </location>
</feature>
<evidence type="ECO:0000256" key="2">
    <source>
        <dbReference type="ARBA" id="ARBA00022475"/>
    </source>
</evidence>
<dbReference type="RefSeq" id="WP_188243613.1">
    <property type="nucleotide sequence ID" value="NZ_JABTCF010000005.1"/>
</dbReference>
<dbReference type="InterPro" id="IPR000715">
    <property type="entry name" value="Glycosyl_transferase_4"/>
</dbReference>
<feature type="transmembrane region" description="Helical" evidence="7">
    <location>
        <begin position="56"/>
        <end position="80"/>
    </location>
</feature>
<dbReference type="EMBL" id="JABTCF010000005">
    <property type="protein sequence ID" value="MBD0778101.1"/>
    <property type="molecule type" value="Genomic_DNA"/>
</dbReference>
<evidence type="ECO:0000256" key="1">
    <source>
        <dbReference type="ARBA" id="ARBA00004651"/>
    </source>
</evidence>
<evidence type="ECO:0000313" key="9">
    <source>
        <dbReference type="Proteomes" id="UP001166021"/>
    </source>
</evidence>
<name>A0ABR7V467_9FLAO</name>
<gene>
    <name evidence="8" type="ORF">HPE56_09880</name>
</gene>
<dbReference type="PANTHER" id="PTHR22926">
    <property type="entry name" value="PHOSPHO-N-ACETYLMURAMOYL-PENTAPEPTIDE-TRANSFERASE"/>
    <property type="match status" value="1"/>
</dbReference>
<protein>
    <submittedName>
        <fullName evidence="8">Undecaprenyl/decaprenyl-phosphate alpha-N-acetylglucosaminyl 1-phosphate transferase</fullName>
    </submittedName>
</protein>
<feature type="transmembrane region" description="Helical" evidence="7">
    <location>
        <begin position="12"/>
        <end position="36"/>
    </location>
</feature>
<comment type="caution">
    <text evidence="8">The sequence shown here is derived from an EMBL/GenBank/DDBJ whole genome shotgun (WGS) entry which is preliminary data.</text>
</comment>
<evidence type="ECO:0000256" key="5">
    <source>
        <dbReference type="ARBA" id="ARBA00022989"/>
    </source>
</evidence>
<dbReference type="PANTHER" id="PTHR22926:SF3">
    <property type="entry name" value="UNDECAPRENYL-PHOSPHATE ALPHA-N-ACETYLGLUCOSAMINYL 1-PHOSPHATE TRANSFERASE"/>
    <property type="match status" value="1"/>
</dbReference>
<feature type="transmembrane region" description="Helical" evidence="7">
    <location>
        <begin position="334"/>
        <end position="353"/>
    </location>
</feature>
<keyword evidence="4 7" id="KW-0812">Transmembrane</keyword>
<keyword evidence="9" id="KW-1185">Reference proteome</keyword>
<feature type="transmembrane region" description="Helical" evidence="7">
    <location>
        <begin position="231"/>
        <end position="249"/>
    </location>
</feature>
<dbReference type="PROSITE" id="PS01348">
    <property type="entry name" value="MRAY_2"/>
    <property type="match status" value="1"/>
</dbReference>
<comment type="subcellular location">
    <subcellularLocation>
        <location evidence="1">Cell membrane</location>
        <topology evidence="1">Multi-pass membrane protein</topology>
    </subcellularLocation>
</comment>
<organism evidence="8 9">
    <name type="scientific">Maribacter aquimaris</name>
    <dbReference type="NCBI Taxonomy" id="2737171"/>
    <lineage>
        <taxon>Bacteria</taxon>
        <taxon>Pseudomonadati</taxon>
        <taxon>Bacteroidota</taxon>
        <taxon>Flavobacteriia</taxon>
        <taxon>Flavobacteriales</taxon>
        <taxon>Flavobacteriaceae</taxon>
        <taxon>Maribacter</taxon>
    </lineage>
</organism>
<proteinExistence type="predicted"/>
<feature type="transmembrane region" description="Helical" evidence="7">
    <location>
        <begin position="176"/>
        <end position="194"/>
    </location>
</feature>
<keyword evidence="2" id="KW-1003">Cell membrane</keyword>
<reference evidence="8" key="1">
    <citation type="submission" date="2020-05" db="EMBL/GenBank/DDBJ databases">
        <title>The draft genome sequence of Maribacter sp. ANRC-HE7.</title>
        <authorList>
            <person name="Mu L."/>
        </authorList>
    </citation>
    <scope>NUCLEOTIDE SEQUENCE</scope>
    <source>
        <strain evidence="8">ANRC-HE7</strain>
    </source>
</reference>
<feature type="transmembrane region" description="Helical" evidence="7">
    <location>
        <begin position="200"/>
        <end position="219"/>
    </location>
</feature>
<sequence length="437" mass="48020">MFHIEALFSNTFFIVSAVAFVAWVLSIRMYPVIIYVSQTKGLVDVPEGRRSHTHEVPNLGGVGLFLAFSLTMILFAISVGLGRPELVKLLSVLGATIILLFLGIKDDLVLLSPRKKFIGQFIAAGIVIFATDLRIQDFEGLLGIGELPYWVSVGFTFFVFLLMVNAYNLIDGIDGLAGVTGIVASLFFGVFFALNEALFLAMVSFALTGAIIGFLGFNFSKTQKLFMGDSGSLFIGFLLTYLGIGFLGMNESAGTSFVFAKSPVLLMAVMSFPLFDTLRVFILRIRKGRSPFVADRNHIHHRLLDVGLSHVQATIYIAVSNVLLIELVLLMGDLYINVQLFISVLVGSLVYLLPFSRFFEKHIVGKIVETQQGKIIGEGQETRTSGMETLKPVFMGPKETGMVAKEIATKKIRLGEEGIVEIKKSEKPKIPIKRVAN</sequence>
<keyword evidence="6 7" id="KW-0472">Membrane</keyword>
<evidence type="ECO:0000256" key="4">
    <source>
        <dbReference type="ARBA" id="ARBA00022692"/>
    </source>
</evidence>
<feature type="transmembrane region" description="Helical" evidence="7">
    <location>
        <begin position="147"/>
        <end position="164"/>
    </location>
</feature>
<dbReference type="InterPro" id="IPR018480">
    <property type="entry name" value="PNAcMuramoyl-5peptid_Trfase_CS"/>
</dbReference>
<keyword evidence="3 8" id="KW-0808">Transferase</keyword>
<feature type="transmembrane region" description="Helical" evidence="7">
    <location>
        <begin position="86"/>
        <end position="105"/>
    </location>
</feature>
<evidence type="ECO:0000256" key="7">
    <source>
        <dbReference type="SAM" id="Phobius"/>
    </source>
</evidence>
<dbReference type="GO" id="GO:0016740">
    <property type="term" value="F:transferase activity"/>
    <property type="evidence" value="ECO:0007669"/>
    <property type="project" value="UniProtKB-KW"/>
</dbReference>
<evidence type="ECO:0000256" key="6">
    <source>
        <dbReference type="ARBA" id="ARBA00023136"/>
    </source>
</evidence>
<evidence type="ECO:0000313" key="8">
    <source>
        <dbReference type="EMBL" id="MBD0778101.1"/>
    </source>
</evidence>